<dbReference type="Proteomes" id="UP001172673">
    <property type="component" value="Unassembled WGS sequence"/>
</dbReference>
<organism evidence="2 3">
    <name type="scientific">Cladophialophora chaetospira</name>
    <dbReference type="NCBI Taxonomy" id="386627"/>
    <lineage>
        <taxon>Eukaryota</taxon>
        <taxon>Fungi</taxon>
        <taxon>Dikarya</taxon>
        <taxon>Ascomycota</taxon>
        <taxon>Pezizomycotina</taxon>
        <taxon>Eurotiomycetes</taxon>
        <taxon>Chaetothyriomycetidae</taxon>
        <taxon>Chaetothyriales</taxon>
        <taxon>Herpotrichiellaceae</taxon>
        <taxon>Cladophialophora</taxon>
    </lineage>
</organism>
<feature type="compositionally biased region" description="Polar residues" evidence="1">
    <location>
        <begin position="106"/>
        <end position="117"/>
    </location>
</feature>
<evidence type="ECO:0000313" key="3">
    <source>
        <dbReference type="Proteomes" id="UP001172673"/>
    </source>
</evidence>
<feature type="region of interest" description="Disordered" evidence="1">
    <location>
        <begin position="387"/>
        <end position="434"/>
    </location>
</feature>
<protein>
    <submittedName>
        <fullName evidence="2">Uncharacterized protein</fullName>
    </submittedName>
</protein>
<proteinExistence type="predicted"/>
<sequence>MWTQWGARARAAEYNAAKNAAARRTSEEHKLPQKPVPVSLSAFTKNAPVNRNKGTKAFKPLVLEATPEAENDSAQNNDEEPVTPTRLRPTDTTSLSGGSDVKIALSSDSESRPSSVAPTAPKAMLKKPQDPSMLANPTPRRVQPHSIIKQTQQGTTPSVHSSPGNLTRTGGYPKSAPKQHPRVTWYYDLQGYPVIVPFPPVEPMTTPYLGKIMHPDDLSPTKQENKLAAMSREFAAPLPMNSFPQYNHFTPPAGSFANPVVVDDPNFPNFHGGLLSADPAYRPVLQHINSDSVVEVDGNQSEASSLSVPTIVRHYSYPDAVAATPGQSLATDQAMPSFTPRRGHLPVVHSSSDEPYDRKTKMQSFVAAQQALAKTGRTVLHNPDLHRVKASEATSPARSGSTATTPEREHGNRLLTPGSVTILKPPPGFGMLPVTHHASEENAEADPSPINQAALRQIFDVDSEDWLELKPVTKIQRTKMNKVVSNFARAQAPDQAQGFAQKTCGDKKEDLKKWMHVANKDNRPITATQKLFEEAARDRLSGYPTGVNVDGTREDQLSKAEIECAGICAVGDIVANLMDDAGTPGAGKDSDSTFPKYKPAPEYAVERSRLLMGNGGSTSFFEDNTGGFYTAPSRIARDPRFRPAGKEAIQVKPDESWKLRVDMYGRRRM</sequence>
<feature type="compositionally biased region" description="Acidic residues" evidence="1">
    <location>
        <begin position="67"/>
        <end position="81"/>
    </location>
</feature>
<evidence type="ECO:0000256" key="1">
    <source>
        <dbReference type="SAM" id="MobiDB-lite"/>
    </source>
</evidence>
<keyword evidence="3" id="KW-1185">Reference proteome</keyword>
<dbReference type="AlphaFoldDB" id="A0AA39CL93"/>
<feature type="region of interest" description="Disordered" evidence="1">
    <location>
        <begin position="338"/>
        <end position="357"/>
    </location>
</feature>
<feature type="compositionally biased region" description="Polar residues" evidence="1">
    <location>
        <begin position="148"/>
        <end position="168"/>
    </location>
</feature>
<name>A0AA39CL93_9EURO</name>
<feature type="region of interest" description="Disordered" evidence="1">
    <location>
        <begin position="20"/>
        <end position="178"/>
    </location>
</feature>
<feature type="compositionally biased region" description="Polar residues" evidence="1">
    <location>
        <begin position="392"/>
        <end position="405"/>
    </location>
</feature>
<reference evidence="2" key="1">
    <citation type="submission" date="2022-10" db="EMBL/GenBank/DDBJ databases">
        <title>Culturing micro-colonial fungi from biological soil crusts in the Mojave desert and describing Neophaeococcomyces mojavensis, and introducing the new genera and species Taxawa tesnikishii.</title>
        <authorList>
            <person name="Kurbessoian T."/>
            <person name="Stajich J.E."/>
        </authorList>
    </citation>
    <scope>NUCLEOTIDE SEQUENCE</scope>
    <source>
        <strain evidence="2">TK_41</strain>
    </source>
</reference>
<accession>A0AA39CL93</accession>
<dbReference type="EMBL" id="JAPDRK010000005">
    <property type="protein sequence ID" value="KAJ9612018.1"/>
    <property type="molecule type" value="Genomic_DNA"/>
</dbReference>
<evidence type="ECO:0000313" key="2">
    <source>
        <dbReference type="EMBL" id="KAJ9612018.1"/>
    </source>
</evidence>
<comment type="caution">
    <text evidence="2">The sequence shown here is derived from an EMBL/GenBank/DDBJ whole genome shotgun (WGS) entry which is preliminary data.</text>
</comment>
<gene>
    <name evidence="2" type="ORF">H2200_003613</name>
</gene>